<dbReference type="EMBL" id="SDMP01000007">
    <property type="protein sequence ID" value="RYR46343.1"/>
    <property type="molecule type" value="Genomic_DNA"/>
</dbReference>
<gene>
    <name evidence="1" type="ORF">Ahy_A07g032081</name>
</gene>
<accession>A0A445C629</accession>
<dbReference type="PANTHER" id="PTHR15921:SF12">
    <property type="entry name" value="POLYADENYLATION AND CLEAVAGE FACTOR HOMOLOG 4"/>
    <property type="match status" value="1"/>
</dbReference>
<comment type="caution">
    <text evidence="1">The sequence shown here is derived from an EMBL/GenBank/DDBJ whole genome shotgun (WGS) entry which is preliminary data.</text>
</comment>
<evidence type="ECO:0000313" key="1">
    <source>
        <dbReference type="EMBL" id="RYR46343.1"/>
    </source>
</evidence>
<dbReference type="AlphaFoldDB" id="A0A445C629"/>
<reference evidence="1 2" key="1">
    <citation type="submission" date="2019-01" db="EMBL/GenBank/DDBJ databases">
        <title>Sequencing of cultivated peanut Arachis hypogaea provides insights into genome evolution and oil improvement.</title>
        <authorList>
            <person name="Chen X."/>
        </authorList>
    </citation>
    <scope>NUCLEOTIDE SEQUENCE [LARGE SCALE GENOMIC DNA]</scope>
    <source>
        <strain evidence="2">cv. Fuhuasheng</strain>
        <tissue evidence="1">Leaves</tissue>
    </source>
</reference>
<evidence type="ECO:0008006" key="3">
    <source>
        <dbReference type="Google" id="ProtNLM"/>
    </source>
</evidence>
<dbReference type="GO" id="GO:0003729">
    <property type="term" value="F:mRNA binding"/>
    <property type="evidence" value="ECO:0007669"/>
    <property type="project" value="InterPro"/>
</dbReference>
<dbReference type="STRING" id="3818.A0A445C629"/>
<protein>
    <recommendedName>
        <fullName evidence="3">CID domain-containing protein</fullName>
    </recommendedName>
</protein>
<dbReference type="GO" id="GO:0005737">
    <property type="term" value="C:cytoplasm"/>
    <property type="evidence" value="ECO:0007669"/>
    <property type="project" value="TreeGrafter"/>
</dbReference>
<keyword evidence="2" id="KW-1185">Reference proteome</keyword>
<dbReference type="PANTHER" id="PTHR15921">
    <property type="entry name" value="PRE-MRNA CLEAVAGE COMPLEX II"/>
    <property type="match status" value="1"/>
</dbReference>
<organism evidence="1 2">
    <name type="scientific">Arachis hypogaea</name>
    <name type="common">Peanut</name>
    <dbReference type="NCBI Taxonomy" id="3818"/>
    <lineage>
        <taxon>Eukaryota</taxon>
        <taxon>Viridiplantae</taxon>
        <taxon>Streptophyta</taxon>
        <taxon>Embryophyta</taxon>
        <taxon>Tracheophyta</taxon>
        <taxon>Spermatophyta</taxon>
        <taxon>Magnoliopsida</taxon>
        <taxon>eudicotyledons</taxon>
        <taxon>Gunneridae</taxon>
        <taxon>Pentapetalae</taxon>
        <taxon>rosids</taxon>
        <taxon>fabids</taxon>
        <taxon>Fabales</taxon>
        <taxon>Fabaceae</taxon>
        <taxon>Papilionoideae</taxon>
        <taxon>50 kb inversion clade</taxon>
        <taxon>dalbergioids sensu lato</taxon>
        <taxon>Dalbergieae</taxon>
        <taxon>Pterocarpus clade</taxon>
        <taxon>Arachis</taxon>
    </lineage>
</organism>
<name>A0A445C629_ARAHY</name>
<dbReference type="GO" id="GO:0000993">
    <property type="term" value="F:RNA polymerase II complex binding"/>
    <property type="evidence" value="ECO:0007669"/>
    <property type="project" value="InterPro"/>
</dbReference>
<dbReference type="InterPro" id="IPR045154">
    <property type="entry name" value="PCF11-like"/>
</dbReference>
<dbReference type="GO" id="GO:0005849">
    <property type="term" value="C:mRNA cleavage factor complex"/>
    <property type="evidence" value="ECO:0007669"/>
    <property type="project" value="TreeGrafter"/>
</dbReference>
<dbReference type="Proteomes" id="UP000289738">
    <property type="component" value="Chromosome A07"/>
</dbReference>
<dbReference type="GO" id="GO:0006369">
    <property type="term" value="P:termination of RNA polymerase II transcription"/>
    <property type="evidence" value="ECO:0007669"/>
    <property type="project" value="InterPro"/>
</dbReference>
<dbReference type="GO" id="GO:0031124">
    <property type="term" value="P:mRNA 3'-end processing"/>
    <property type="evidence" value="ECO:0007669"/>
    <property type="project" value="InterPro"/>
</dbReference>
<evidence type="ECO:0000313" key="2">
    <source>
        <dbReference type="Proteomes" id="UP000289738"/>
    </source>
</evidence>
<proteinExistence type="predicted"/>
<sequence length="387" mass="43657">MESPPSASSLLTLHSLTSPCHSLISSLTSSVVTLSLSQPHLITLSLSTKPVKHHLFRQVVVVIVFLFCHISEPVNQFSFDKVKSFLKFYCAQMANGITQEPSSSMLVGRFNALLSQRQGYLKVFSAEEIVRTYGLLLSELYSNIETILLCAKVYYEAYRQVQPNLHSVLQRLFGTWSKIFLPFVLSNIEAQLLDSTEIIGNTREGGLNEWQQKRFSSDGWNIFQTSKTYNLNDEQQRQSPRALIEAYGCHKGHEIPSTKLLLVEQPSKNCLGSKFPLASWQDTEEEEFNWKYVNPGLVDCSRNSSSMQSNVRFSRKRKLSNDLSNSSQYPFNMGVAPPAVNAHATRPSGLNPAFPLQKCPRSLFEPINVNNDTNMGHGPNRTMFIHE</sequence>